<accession>L1MGP3</accession>
<dbReference type="HOGENOM" id="CLU_2860079_0_0_11"/>
<dbReference type="AlphaFoldDB" id="L1MGP3"/>
<protein>
    <submittedName>
        <fullName evidence="2">Uncharacterized protein</fullName>
    </submittedName>
</protein>
<keyword evidence="1" id="KW-0472">Membrane</keyword>
<gene>
    <name evidence="2" type="ORF">HMPREF9997_01339</name>
</gene>
<evidence type="ECO:0000256" key="1">
    <source>
        <dbReference type="SAM" id="Phobius"/>
    </source>
</evidence>
<comment type="caution">
    <text evidence="2">The sequence shown here is derived from an EMBL/GenBank/DDBJ whole genome shotgun (WGS) entry which is preliminary data.</text>
</comment>
<keyword evidence="3" id="KW-1185">Reference proteome</keyword>
<dbReference type="EMBL" id="AMEM01000018">
    <property type="protein sequence ID" value="EKX90124.1"/>
    <property type="molecule type" value="Genomic_DNA"/>
</dbReference>
<keyword evidence="1" id="KW-0812">Transmembrane</keyword>
<evidence type="ECO:0000313" key="3">
    <source>
        <dbReference type="Proteomes" id="UP000010445"/>
    </source>
</evidence>
<dbReference type="Proteomes" id="UP000010445">
    <property type="component" value="Unassembled WGS sequence"/>
</dbReference>
<dbReference type="PATRIC" id="fig|1035195.3.peg.1201"/>
<sequence length="64" mass="6749">MGMSVASLIISGLITILDVMVIIVFYILMANSGEAIQKCQNDYPANSSAQQQCINDAVQDALGG</sequence>
<feature type="transmembrane region" description="Helical" evidence="1">
    <location>
        <begin position="6"/>
        <end position="28"/>
    </location>
</feature>
<dbReference type="STRING" id="1035195.HMPREF9997_01339"/>
<organism evidence="2 3">
    <name type="scientific">Corynebacterium durum F0235</name>
    <dbReference type="NCBI Taxonomy" id="1035195"/>
    <lineage>
        <taxon>Bacteria</taxon>
        <taxon>Bacillati</taxon>
        <taxon>Actinomycetota</taxon>
        <taxon>Actinomycetes</taxon>
        <taxon>Mycobacteriales</taxon>
        <taxon>Corynebacteriaceae</taxon>
        <taxon>Corynebacterium</taxon>
    </lineage>
</organism>
<keyword evidence="1" id="KW-1133">Transmembrane helix</keyword>
<name>L1MGP3_9CORY</name>
<evidence type="ECO:0000313" key="2">
    <source>
        <dbReference type="EMBL" id="EKX90124.1"/>
    </source>
</evidence>
<reference evidence="2 3" key="1">
    <citation type="submission" date="2012-05" db="EMBL/GenBank/DDBJ databases">
        <authorList>
            <person name="Weinstock G."/>
            <person name="Sodergren E."/>
            <person name="Lobos E.A."/>
            <person name="Fulton L."/>
            <person name="Fulton R."/>
            <person name="Courtney L."/>
            <person name="Fronick C."/>
            <person name="O'Laughlin M."/>
            <person name="Godfrey J."/>
            <person name="Wilson R.M."/>
            <person name="Miner T."/>
            <person name="Farmer C."/>
            <person name="Delehaunty K."/>
            <person name="Cordes M."/>
            <person name="Minx P."/>
            <person name="Tomlinson C."/>
            <person name="Chen J."/>
            <person name="Wollam A."/>
            <person name="Pepin K.H."/>
            <person name="Bhonagiri V."/>
            <person name="Zhang X."/>
            <person name="Suruliraj S."/>
            <person name="Warren W."/>
            <person name="Mitreva M."/>
            <person name="Mardis E.R."/>
            <person name="Wilson R.K."/>
        </authorList>
    </citation>
    <scope>NUCLEOTIDE SEQUENCE [LARGE SCALE GENOMIC DNA]</scope>
    <source>
        <strain evidence="2 3">F0235</strain>
    </source>
</reference>
<proteinExistence type="predicted"/>